<dbReference type="InterPro" id="IPR007995">
    <property type="entry name" value="DUF742"/>
</dbReference>
<dbReference type="EMBL" id="CP011112">
    <property type="protein sequence ID" value="AKU15203.1"/>
    <property type="molecule type" value="Genomic_DNA"/>
</dbReference>
<dbReference type="PATRIC" id="fig|571913.6.peg.795"/>
<evidence type="ECO:0000313" key="2">
    <source>
        <dbReference type="Proteomes" id="UP000066480"/>
    </source>
</evidence>
<keyword evidence="2" id="KW-1185">Reference proteome</keyword>
<organism evidence="1 2">
    <name type="scientific">Luteipulveratus mongoliensis</name>
    <dbReference type="NCBI Taxonomy" id="571913"/>
    <lineage>
        <taxon>Bacteria</taxon>
        <taxon>Bacillati</taxon>
        <taxon>Actinomycetota</taxon>
        <taxon>Actinomycetes</taxon>
        <taxon>Micrococcales</taxon>
        <taxon>Dermacoccaceae</taxon>
        <taxon>Luteipulveratus</taxon>
    </lineage>
</organism>
<dbReference type="KEGG" id="lmoi:VV02_03880"/>
<evidence type="ECO:0008006" key="3">
    <source>
        <dbReference type="Google" id="ProtNLM"/>
    </source>
</evidence>
<accession>A0A0K1JF51</accession>
<dbReference type="AlphaFoldDB" id="A0A0K1JF51"/>
<dbReference type="STRING" id="571913.VV02_03880"/>
<name>A0A0K1JF51_9MICO</name>
<dbReference type="RefSeq" id="WP_052589969.1">
    <property type="nucleotide sequence ID" value="NZ_CP011112.1"/>
</dbReference>
<dbReference type="Pfam" id="PF05331">
    <property type="entry name" value="DUF742"/>
    <property type="match status" value="1"/>
</dbReference>
<evidence type="ECO:0000313" key="1">
    <source>
        <dbReference type="EMBL" id="AKU15203.1"/>
    </source>
</evidence>
<dbReference type="PANTHER" id="PTHR36221:SF1">
    <property type="entry name" value="DUF742 DOMAIN-CONTAINING PROTEIN"/>
    <property type="match status" value="1"/>
</dbReference>
<protein>
    <recommendedName>
        <fullName evidence="3">DUF742 domain-containing protein</fullName>
    </recommendedName>
</protein>
<dbReference type="Proteomes" id="UP000066480">
    <property type="component" value="Chromosome"/>
</dbReference>
<proteinExistence type="predicted"/>
<sequence>MATRDPAPEDDAPQARIVRPYALTSGRTRANVDLPVEATLQLQPSAWDQDWPEDDLTTRIVAVCEASPSVAEVSAKVGAPLGVVRVLLGDLIESGHIRVQTTLSETSSVDERHDLIERTLRGLRAI</sequence>
<reference evidence="1 2" key="1">
    <citation type="submission" date="2015-03" db="EMBL/GenBank/DDBJ databases">
        <title>Luteipulveratus halotolerans sp. nov., a novel actinobacterium (Dermacoccaceae) from Sarawak, Malaysia.</title>
        <authorList>
            <person name="Juboi H."/>
            <person name="Basik A."/>
            <person name="Shamsul S.S."/>
            <person name="Arnold P."/>
            <person name="Schmitt E.K."/>
            <person name="Sanglier J.-J."/>
            <person name="Yeo T."/>
        </authorList>
    </citation>
    <scope>NUCLEOTIDE SEQUENCE [LARGE SCALE GENOMIC DNA]</scope>
    <source>
        <strain evidence="1 2">MN07-A0370</strain>
    </source>
</reference>
<dbReference type="OrthoDB" id="3296462at2"/>
<dbReference type="PANTHER" id="PTHR36221">
    <property type="entry name" value="DUF742 DOMAIN-CONTAINING PROTEIN"/>
    <property type="match status" value="1"/>
</dbReference>
<gene>
    <name evidence="1" type="ORF">VV02_03880</name>
</gene>